<keyword evidence="1" id="KW-0346">Stress response</keyword>
<feature type="domain" description="SHSP" evidence="5">
    <location>
        <begin position="30"/>
        <end position="142"/>
    </location>
</feature>
<evidence type="ECO:0000256" key="4">
    <source>
        <dbReference type="SAM" id="MobiDB-lite"/>
    </source>
</evidence>
<feature type="compositionally biased region" description="Basic and acidic residues" evidence="4">
    <location>
        <begin position="147"/>
        <end position="158"/>
    </location>
</feature>
<dbReference type="PROSITE" id="PS01031">
    <property type="entry name" value="SHSP"/>
    <property type="match status" value="1"/>
</dbReference>
<dbReference type="EMBL" id="BMGJ01000001">
    <property type="protein sequence ID" value="GGD49498.1"/>
    <property type="molecule type" value="Genomic_DNA"/>
</dbReference>
<dbReference type="Proteomes" id="UP000614272">
    <property type="component" value="Unassembled WGS sequence"/>
</dbReference>
<dbReference type="PANTHER" id="PTHR47062:SF1">
    <property type="entry name" value="SMALL HEAT SHOCK PROTEIN IBPA"/>
    <property type="match status" value="1"/>
</dbReference>
<proteinExistence type="inferred from homology"/>
<dbReference type="InterPro" id="IPR037913">
    <property type="entry name" value="ACD_IbpA/B"/>
</dbReference>
<comment type="caution">
    <text evidence="6">The sequence shown here is derived from an EMBL/GenBank/DDBJ whole genome shotgun (WGS) entry which is preliminary data.</text>
</comment>
<dbReference type="RefSeq" id="WP_099033506.1">
    <property type="nucleotide sequence ID" value="NZ_BMGJ01000001.1"/>
</dbReference>
<keyword evidence="7" id="KW-1185">Reference proteome</keyword>
<dbReference type="CDD" id="cd06470">
    <property type="entry name" value="ACD_IbpA-B_like"/>
    <property type="match status" value="1"/>
</dbReference>
<protein>
    <submittedName>
        <fullName evidence="6">Heat-shock protein IbpA</fullName>
    </submittedName>
</protein>
<organism evidence="6 7">
    <name type="scientific">Lacimicrobium alkaliphilum</name>
    <dbReference type="NCBI Taxonomy" id="1526571"/>
    <lineage>
        <taxon>Bacteria</taxon>
        <taxon>Pseudomonadati</taxon>
        <taxon>Pseudomonadota</taxon>
        <taxon>Gammaproteobacteria</taxon>
        <taxon>Alteromonadales</taxon>
        <taxon>Alteromonadaceae</taxon>
        <taxon>Lacimicrobium</taxon>
    </lineage>
</organism>
<dbReference type="InterPro" id="IPR002068">
    <property type="entry name" value="A-crystallin/Hsp20_dom"/>
</dbReference>
<dbReference type="PANTHER" id="PTHR47062">
    <property type="match status" value="1"/>
</dbReference>
<feature type="region of interest" description="Disordered" evidence="4">
    <location>
        <begin position="139"/>
        <end position="158"/>
    </location>
</feature>
<gene>
    <name evidence="6" type="ORF">GCM10011357_01850</name>
</gene>
<comment type="similarity">
    <text evidence="2 3">Belongs to the small heat shock protein (HSP20) family.</text>
</comment>
<accession>A0ABQ1QW94</accession>
<dbReference type="SUPFAM" id="SSF49764">
    <property type="entry name" value="HSP20-like chaperones"/>
    <property type="match status" value="1"/>
</dbReference>
<dbReference type="Gene3D" id="2.60.40.790">
    <property type="match status" value="1"/>
</dbReference>
<sequence length="158" mass="17723">MNSIDFTPLYRSTIGFDRLPSLLDKALRSDAATSNYPPYDIEMVSENKYAISLAVAGFNREELDIQVEKGVLTVRGNKAEDKDSSREYLYQGIATRSFERKFNLADHVEVTGADLNNGLLTIQLVKELPEEMKPRTIAINADNSQQLEHKKGDNQKAA</sequence>
<evidence type="ECO:0000313" key="7">
    <source>
        <dbReference type="Proteomes" id="UP000614272"/>
    </source>
</evidence>
<reference evidence="7" key="1">
    <citation type="journal article" date="2019" name="Int. J. Syst. Evol. Microbiol.">
        <title>The Global Catalogue of Microorganisms (GCM) 10K type strain sequencing project: providing services to taxonomists for standard genome sequencing and annotation.</title>
        <authorList>
            <consortium name="The Broad Institute Genomics Platform"/>
            <consortium name="The Broad Institute Genome Sequencing Center for Infectious Disease"/>
            <person name="Wu L."/>
            <person name="Ma J."/>
        </authorList>
    </citation>
    <scope>NUCLEOTIDE SEQUENCE [LARGE SCALE GENOMIC DNA]</scope>
    <source>
        <strain evidence="7">CGMCC 1.12923</strain>
    </source>
</reference>
<evidence type="ECO:0000256" key="1">
    <source>
        <dbReference type="ARBA" id="ARBA00023016"/>
    </source>
</evidence>
<dbReference type="InterPro" id="IPR008978">
    <property type="entry name" value="HSP20-like_chaperone"/>
</dbReference>
<evidence type="ECO:0000256" key="3">
    <source>
        <dbReference type="RuleBase" id="RU003616"/>
    </source>
</evidence>
<evidence type="ECO:0000259" key="5">
    <source>
        <dbReference type="PROSITE" id="PS01031"/>
    </source>
</evidence>
<name>A0ABQ1QW94_9ALTE</name>
<evidence type="ECO:0000313" key="6">
    <source>
        <dbReference type="EMBL" id="GGD49498.1"/>
    </source>
</evidence>
<dbReference type="Pfam" id="PF00011">
    <property type="entry name" value="HSP20"/>
    <property type="match status" value="1"/>
</dbReference>
<evidence type="ECO:0000256" key="2">
    <source>
        <dbReference type="PROSITE-ProRule" id="PRU00285"/>
    </source>
</evidence>